<evidence type="ECO:0000313" key="3">
    <source>
        <dbReference type="EMBL" id="RDL40953.1"/>
    </source>
</evidence>
<dbReference type="AlphaFoldDB" id="A0A370TZJ2"/>
<dbReference type="InterPro" id="IPR038883">
    <property type="entry name" value="AN11006-like"/>
</dbReference>
<evidence type="ECO:0000313" key="4">
    <source>
        <dbReference type="Proteomes" id="UP000254866"/>
    </source>
</evidence>
<evidence type="ECO:0008006" key="5">
    <source>
        <dbReference type="Google" id="ProtNLM"/>
    </source>
</evidence>
<accession>A0A370TZJ2</accession>
<dbReference type="OrthoDB" id="5324651at2759"/>
<name>A0A370TZJ2_9HELO</name>
<feature type="coiled-coil region" evidence="1">
    <location>
        <begin position="269"/>
        <end position="303"/>
    </location>
</feature>
<proteinExistence type="predicted"/>
<dbReference type="PANTHER" id="PTHR42085:SF2">
    <property type="entry name" value="F-BOX DOMAIN-CONTAINING PROTEIN"/>
    <property type="match status" value="1"/>
</dbReference>
<dbReference type="RefSeq" id="XP_031873609.1">
    <property type="nucleotide sequence ID" value="XM_032009555.1"/>
</dbReference>
<reference evidence="3 4" key="1">
    <citation type="journal article" date="2018" name="IMA Fungus">
        <title>IMA Genome-F 9: Draft genome sequence of Annulohypoxylon stygium, Aspergillus mulundensis, Berkeleyomyces basicola (syn. Thielaviopsis basicola), Ceratocystis smalleyi, two Cercospora beticola strains, Coleophoma cylindrospora, Fusarium fracticaudum, Phialophora cf. hyalina, and Morchella septimelata.</title>
        <authorList>
            <person name="Wingfield B.D."/>
            <person name="Bills G.F."/>
            <person name="Dong Y."/>
            <person name="Huang W."/>
            <person name="Nel W.J."/>
            <person name="Swalarsk-Parry B.S."/>
            <person name="Vaghefi N."/>
            <person name="Wilken P.M."/>
            <person name="An Z."/>
            <person name="de Beer Z.W."/>
            <person name="De Vos L."/>
            <person name="Chen L."/>
            <person name="Duong T.A."/>
            <person name="Gao Y."/>
            <person name="Hammerbacher A."/>
            <person name="Kikkert J.R."/>
            <person name="Li Y."/>
            <person name="Li H."/>
            <person name="Li K."/>
            <person name="Li Q."/>
            <person name="Liu X."/>
            <person name="Ma X."/>
            <person name="Naidoo K."/>
            <person name="Pethybridge S.J."/>
            <person name="Sun J."/>
            <person name="Steenkamp E.T."/>
            <person name="van der Nest M.A."/>
            <person name="van Wyk S."/>
            <person name="Wingfield M.J."/>
            <person name="Xiong C."/>
            <person name="Yue Q."/>
            <person name="Zhang X."/>
        </authorList>
    </citation>
    <scope>NUCLEOTIDE SEQUENCE [LARGE SCALE GENOMIC DNA]</scope>
    <source>
        <strain evidence="3 4">BP 5553</strain>
    </source>
</reference>
<evidence type="ECO:0000256" key="1">
    <source>
        <dbReference type="SAM" id="Coils"/>
    </source>
</evidence>
<feature type="region of interest" description="Disordered" evidence="2">
    <location>
        <begin position="334"/>
        <end position="363"/>
    </location>
</feature>
<protein>
    <recommendedName>
        <fullName evidence="5">F-box domain-containing protein</fullName>
    </recommendedName>
</protein>
<gene>
    <name evidence="3" type="ORF">BP5553_00932</name>
</gene>
<organism evidence="3 4">
    <name type="scientific">Venustampulla echinocandica</name>
    <dbReference type="NCBI Taxonomy" id="2656787"/>
    <lineage>
        <taxon>Eukaryota</taxon>
        <taxon>Fungi</taxon>
        <taxon>Dikarya</taxon>
        <taxon>Ascomycota</taxon>
        <taxon>Pezizomycotina</taxon>
        <taxon>Leotiomycetes</taxon>
        <taxon>Helotiales</taxon>
        <taxon>Pleuroascaceae</taxon>
        <taxon>Venustampulla</taxon>
    </lineage>
</organism>
<keyword evidence="4" id="KW-1185">Reference proteome</keyword>
<dbReference type="EMBL" id="NPIC01000001">
    <property type="protein sequence ID" value="RDL40953.1"/>
    <property type="molecule type" value="Genomic_DNA"/>
</dbReference>
<dbReference type="STRING" id="2656787.A0A370TZJ2"/>
<sequence length="687" mass="78264">MAYSSADKRRVFLAYRTVFIGPHAQIRKSKKVKEVIEQHKNSFKPLIKDFGFDHVAEIVKYLLDQRVFESELRAKIAFPELFQTSQARDIQRTASENDAARSVAEALEELASTGERGEYENDLEPAAKGSPSLYPSYLPYKAQHIILTTVQRQLEECCFDYAVKWLPSLLEEQKWDCAEAVELTKWTRILAKRCDKLPASAIDNDSEIPLEKVFFSTNVLRHTAVHRLSTTARATYDMIQSASRLAQTLGDHTRAAELENLQLEIGSRIRDMELNKNFLENRLDEQLQVISEQRAELDRKEKEAIATMLQDDQENKLLIGSFLEDAVKITFRRLGDGGPGASKNKSMVENPESAEESGDTPDYQEFGARLSGAKRYCAKSPRTIRRQQGILQRSCPIPSLGISPLLLVTVKTPKSNYRGGTMGTLESNLYLGSVSSPSPELLKPSSSKCITHQVRPVDPSLGFLDIPREIRDEIYGFLFHSDSPIYPSNSRAGISPFTSLLRTNKQIYAEAVEVLYGSNTFQIRGDPAWKSVELLNLVGTQTRNDYTTFRSQVCLGRHHLKRLYIPSHGIGLDRLKHIFSLLKHFPNLEYLEVVYLGLSPKLDMDVVSVCRLLWDRRPLFANFGGNFVLRKRINYYQAEDVSWMVRERPYTNWTRIVEDENRLHVWKNSDGIERLAEVVDAPQNIPE</sequence>
<dbReference type="PANTHER" id="PTHR42085">
    <property type="entry name" value="F-BOX DOMAIN-CONTAINING PROTEIN"/>
    <property type="match status" value="1"/>
</dbReference>
<evidence type="ECO:0000256" key="2">
    <source>
        <dbReference type="SAM" id="MobiDB-lite"/>
    </source>
</evidence>
<dbReference type="Proteomes" id="UP000254866">
    <property type="component" value="Unassembled WGS sequence"/>
</dbReference>
<dbReference type="GeneID" id="43593781"/>
<comment type="caution">
    <text evidence="3">The sequence shown here is derived from an EMBL/GenBank/DDBJ whole genome shotgun (WGS) entry which is preliminary data.</text>
</comment>
<keyword evidence="1" id="KW-0175">Coiled coil</keyword>